<evidence type="ECO:0000313" key="1">
    <source>
        <dbReference type="EMBL" id="MYN16803.1"/>
    </source>
</evidence>
<evidence type="ECO:0000313" key="2">
    <source>
        <dbReference type="Proteomes" id="UP000484875"/>
    </source>
</evidence>
<dbReference type="AlphaFoldDB" id="A0A845HHE1"/>
<dbReference type="RefSeq" id="WP_161089480.1">
    <property type="nucleotide sequence ID" value="NZ_WWCV01000011.1"/>
</dbReference>
<reference evidence="1 2" key="1">
    <citation type="submission" date="2019-12" db="EMBL/GenBank/DDBJ databases">
        <title>Novel species isolated from a subtropical stream in China.</title>
        <authorList>
            <person name="Lu H."/>
        </authorList>
    </citation>
    <scope>NUCLEOTIDE SEQUENCE [LARGE SCALE GENOMIC DNA]</scope>
    <source>
        <strain evidence="1 2">FT107W</strain>
    </source>
</reference>
<organism evidence="1 2">
    <name type="scientific">Duganella vulcania</name>
    <dbReference type="NCBI Taxonomy" id="2692166"/>
    <lineage>
        <taxon>Bacteria</taxon>
        <taxon>Pseudomonadati</taxon>
        <taxon>Pseudomonadota</taxon>
        <taxon>Betaproteobacteria</taxon>
        <taxon>Burkholderiales</taxon>
        <taxon>Oxalobacteraceae</taxon>
        <taxon>Telluria group</taxon>
        <taxon>Duganella</taxon>
    </lineage>
</organism>
<dbReference type="EMBL" id="WWCV01000011">
    <property type="protein sequence ID" value="MYN16803.1"/>
    <property type="molecule type" value="Genomic_DNA"/>
</dbReference>
<dbReference type="Proteomes" id="UP000484875">
    <property type="component" value="Unassembled WGS sequence"/>
</dbReference>
<keyword evidence="2" id="KW-1185">Reference proteome</keyword>
<sequence length="60" mass="6538">MSRRLWAVGNNTGTAATLMWSAFNGWSSQNIVQNSGAPVDDCSIMINLVNGSPVVTWQPW</sequence>
<proteinExistence type="predicted"/>
<name>A0A845HHE1_9BURK</name>
<protein>
    <submittedName>
        <fullName evidence="1">Uncharacterized protein</fullName>
    </submittedName>
</protein>
<accession>A0A845HHE1</accession>
<comment type="caution">
    <text evidence="1">The sequence shown here is derived from an EMBL/GenBank/DDBJ whole genome shotgun (WGS) entry which is preliminary data.</text>
</comment>
<gene>
    <name evidence="1" type="ORF">GTP81_08565</name>
</gene>